<dbReference type="HOGENOM" id="CLU_622350_0_0_10"/>
<dbReference type="Proteomes" id="UP000010433">
    <property type="component" value="Unassembled WGS sequence"/>
</dbReference>
<dbReference type="PROSITE" id="PS51257">
    <property type="entry name" value="PROKAR_LIPOPROTEIN"/>
    <property type="match status" value="1"/>
</dbReference>
<dbReference type="PATRIC" id="fig|1127699.3.peg.1190"/>
<gene>
    <name evidence="2" type="ORF">HMPREF9151_01281</name>
</gene>
<dbReference type="STRING" id="1127699.HMPREF9151_01281"/>
<accession>L1NBB7</accession>
<dbReference type="RefSeq" id="WP_009162495.1">
    <property type="nucleotide sequence ID" value="NZ_KB290995.1"/>
</dbReference>
<name>L1NBB7_9BACT</name>
<evidence type="ECO:0008006" key="4">
    <source>
        <dbReference type="Google" id="ProtNLM"/>
    </source>
</evidence>
<feature type="chain" id="PRO_5003954423" description="Thioredoxin domain-containing protein" evidence="1">
    <location>
        <begin position="20"/>
        <end position="447"/>
    </location>
</feature>
<comment type="caution">
    <text evidence="2">The sequence shown here is derived from an EMBL/GenBank/DDBJ whole genome shotgun (WGS) entry which is preliminary data.</text>
</comment>
<protein>
    <recommendedName>
        <fullName evidence="4">Thioredoxin domain-containing protein</fullName>
    </recommendedName>
</protein>
<dbReference type="SUPFAM" id="SSF52833">
    <property type="entry name" value="Thioredoxin-like"/>
    <property type="match status" value="1"/>
</dbReference>
<sequence length="447" mass="49560">MLKKIYMLFSAIFFTACLAGNLYASTPSTRANDIHNLVPSAGRKVFVALTSPSAKAPILVTNYGNTTVNDFDYTLSFEGKVIREEKYILSQPLKRMEGATAEIMIPPHDRRSQTELVFTITKVNDKPNGTAINYTTIPRFTVTKVPHRKIVVEDYTGMWCGYCPRGIALMENLANTYANDFIGIAIHTGGRIDPLTCQDYSGKASEYRSRPSLVMNRNLFLGYFKATTEFEEEKARGAEMDIEVSAVWDAQKENITVTPQVTFCIDKNDASYGFAYVLTEDSMSNSGWSQSNYYSGRTEDKGITKELDYFINAGYTIRGLVNNCVAIAAEGVHYPLRGHLTLPIEADKTQSHQYVFRNISKYKVIQKKSNLSVCVLLINITTGHIENAAKCSIADAGTTNISNAAVNGQEGVVVARYTLDGQLITAPVRGINLVKYSNGRIVKEVVR</sequence>
<dbReference type="AlphaFoldDB" id="L1NBB7"/>
<reference evidence="2 3" key="1">
    <citation type="submission" date="2012-05" db="EMBL/GenBank/DDBJ databases">
        <authorList>
            <person name="Weinstock G."/>
            <person name="Sodergren E."/>
            <person name="Lobos E.A."/>
            <person name="Fulton L."/>
            <person name="Fulton R."/>
            <person name="Courtney L."/>
            <person name="Fronick C."/>
            <person name="O'Laughlin M."/>
            <person name="Godfrey J."/>
            <person name="Wilson R.M."/>
            <person name="Miner T."/>
            <person name="Farmer C."/>
            <person name="Delehaunty K."/>
            <person name="Cordes M."/>
            <person name="Minx P."/>
            <person name="Tomlinson C."/>
            <person name="Chen J."/>
            <person name="Wollam A."/>
            <person name="Pepin K.H."/>
            <person name="Bhonagiri V."/>
            <person name="Zhang X."/>
            <person name="Suruliraj S."/>
            <person name="Warren W."/>
            <person name="Mitreva M."/>
            <person name="Mardis E.R."/>
            <person name="Wilson R.K."/>
        </authorList>
    </citation>
    <scope>NUCLEOTIDE SEQUENCE [LARGE SCALE GENOMIC DNA]</scope>
    <source>
        <strain evidence="2 3">F0055</strain>
    </source>
</reference>
<feature type="signal peptide" evidence="1">
    <location>
        <begin position="1"/>
        <end position="19"/>
    </location>
</feature>
<dbReference type="OrthoDB" id="1042999at2"/>
<proteinExistence type="predicted"/>
<keyword evidence="1" id="KW-0732">Signal</keyword>
<organism evidence="2 3">
    <name type="scientific">Hoylesella saccharolytica F0055</name>
    <dbReference type="NCBI Taxonomy" id="1127699"/>
    <lineage>
        <taxon>Bacteria</taxon>
        <taxon>Pseudomonadati</taxon>
        <taxon>Bacteroidota</taxon>
        <taxon>Bacteroidia</taxon>
        <taxon>Bacteroidales</taxon>
        <taxon>Prevotellaceae</taxon>
        <taxon>Hoylesella</taxon>
    </lineage>
</organism>
<evidence type="ECO:0000313" key="3">
    <source>
        <dbReference type="Proteomes" id="UP000010433"/>
    </source>
</evidence>
<keyword evidence="3" id="KW-1185">Reference proteome</keyword>
<dbReference type="EMBL" id="AMEP01000086">
    <property type="protein sequence ID" value="EKY00497.1"/>
    <property type="molecule type" value="Genomic_DNA"/>
</dbReference>
<evidence type="ECO:0000313" key="2">
    <source>
        <dbReference type="EMBL" id="EKY00497.1"/>
    </source>
</evidence>
<evidence type="ECO:0000256" key="1">
    <source>
        <dbReference type="SAM" id="SignalP"/>
    </source>
</evidence>
<dbReference type="InterPro" id="IPR036249">
    <property type="entry name" value="Thioredoxin-like_sf"/>
</dbReference>